<feature type="region of interest" description="Disordered" evidence="1">
    <location>
        <begin position="27"/>
        <end position="74"/>
    </location>
</feature>
<protein>
    <submittedName>
        <fullName evidence="2">Uncharacterized protein</fullName>
    </submittedName>
</protein>
<evidence type="ECO:0000313" key="2">
    <source>
        <dbReference type="EMBL" id="SNQ49418.1"/>
    </source>
</evidence>
<gene>
    <name evidence="2" type="ORF">FRACA_330021</name>
</gene>
<name>A0A2I2KUT3_9ACTN</name>
<evidence type="ECO:0000256" key="1">
    <source>
        <dbReference type="SAM" id="MobiDB-lite"/>
    </source>
</evidence>
<reference evidence="2 3" key="1">
    <citation type="submission" date="2017-06" db="EMBL/GenBank/DDBJ databases">
        <authorList>
            <person name="Kim H.J."/>
            <person name="Triplett B.A."/>
        </authorList>
    </citation>
    <scope>NUCLEOTIDE SEQUENCE [LARGE SCALE GENOMIC DNA]</scope>
    <source>
        <strain evidence="2">FRACA_ARgP5</strain>
    </source>
</reference>
<dbReference type="Proteomes" id="UP000234331">
    <property type="component" value="Unassembled WGS sequence"/>
</dbReference>
<feature type="compositionally biased region" description="Basic and acidic residues" evidence="1">
    <location>
        <begin position="27"/>
        <end position="36"/>
    </location>
</feature>
<organism evidence="2 3">
    <name type="scientific">Frankia canadensis</name>
    <dbReference type="NCBI Taxonomy" id="1836972"/>
    <lineage>
        <taxon>Bacteria</taxon>
        <taxon>Bacillati</taxon>
        <taxon>Actinomycetota</taxon>
        <taxon>Actinomycetes</taxon>
        <taxon>Frankiales</taxon>
        <taxon>Frankiaceae</taxon>
        <taxon>Frankia</taxon>
    </lineage>
</organism>
<evidence type="ECO:0000313" key="3">
    <source>
        <dbReference type="Proteomes" id="UP000234331"/>
    </source>
</evidence>
<proteinExistence type="predicted"/>
<keyword evidence="3" id="KW-1185">Reference proteome</keyword>
<dbReference type="AlphaFoldDB" id="A0A2I2KUT3"/>
<sequence>MPDEVLEAYGTVGFSRAALTTSCRATRGDTQARADDGQMLSHSATDNRATPPRGVSPIGRVTDGGTAMPKRARN</sequence>
<dbReference type="EMBL" id="FZMO01000257">
    <property type="protein sequence ID" value="SNQ49418.1"/>
    <property type="molecule type" value="Genomic_DNA"/>
</dbReference>
<accession>A0A2I2KUT3</accession>